<proteinExistence type="predicted"/>
<comment type="caution">
    <text evidence="2">The sequence shown here is derived from an EMBL/GenBank/DDBJ whole genome shotgun (WGS) entry which is preliminary data.</text>
</comment>
<dbReference type="InterPro" id="IPR054103">
    <property type="entry name" value="CAND6-7_N"/>
</dbReference>
<dbReference type="EMBL" id="JBGMDY010000001">
    <property type="protein sequence ID" value="KAL2346942.1"/>
    <property type="molecule type" value="Genomic_DNA"/>
</dbReference>
<dbReference type="AlphaFoldDB" id="A0ABD1NFP1"/>
<evidence type="ECO:0000313" key="3">
    <source>
        <dbReference type="Proteomes" id="UP001603857"/>
    </source>
</evidence>
<organism evidence="2 3">
    <name type="scientific">Flemingia macrophylla</name>
    <dbReference type="NCBI Taxonomy" id="520843"/>
    <lineage>
        <taxon>Eukaryota</taxon>
        <taxon>Viridiplantae</taxon>
        <taxon>Streptophyta</taxon>
        <taxon>Embryophyta</taxon>
        <taxon>Tracheophyta</taxon>
        <taxon>Spermatophyta</taxon>
        <taxon>Magnoliopsida</taxon>
        <taxon>eudicotyledons</taxon>
        <taxon>Gunneridae</taxon>
        <taxon>Pentapetalae</taxon>
        <taxon>rosids</taxon>
        <taxon>fabids</taxon>
        <taxon>Fabales</taxon>
        <taxon>Fabaceae</taxon>
        <taxon>Papilionoideae</taxon>
        <taxon>50 kb inversion clade</taxon>
        <taxon>NPAAA clade</taxon>
        <taxon>indigoferoid/millettioid clade</taxon>
        <taxon>Phaseoleae</taxon>
        <taxon>Flemingia</taxon>
    </lineage>
</organism>
<name>A0ABD1NFP1_9FABA</name>
<sequence length="219" mass="23935">MAAYTSPFRCILHSRHTLRLFTFRVLSLPPSSSFNRTYPVTTSNEYNLFFANCNPDTIVSISPNTSSSSPTLSTFSPSSPSNTASTLPALLALPTTSSSSSLALPASFFSSRHASFATDANHAHSLRLSIHSRIASPDRVAAAAIHRDLNRTGSCSFPSIEPKEELLLPDAAARKARYVDLGFEGDDKYNIDGSHNFEDVSEKIGFMEHFAILIKLYEI</sequence>
<accession>A0ABD1NFP1</accession>
<dbReference type="Pfam" id="PF21904">
    <property type="entry name" value="CAND6-7_N"/>
    <property type="match status" value="1"/>
</dbReference>
<gene>
    <name evidence="2" type="ORF">Fmac_000942</name>
</gene>
<feature type="domain" description="CAND6/7 N-terminal" evidence="1">
    <location>
        <begin position="6"/>
        <end position="62"/>
    </location>
</feature>
<evidence type="ECO:0000313" key="2">
    <source>
        <dbReference type="EMBL" id="KAL2346942.1"/>
    </source>
</evidence>
<evidence type="ECO:0000259" key="1">
    <source>
        <dbReference type="Pfam" id="PF21904"/>
    </source>
</evidence>
<protein>
    <recommendedName>
        <fullName evidence="1">CAND6/7 N-terminal domain-containing protein</fullName>
    </recommendedName>
</protein>
<dbReference type="Proteomes" id="UP001603857">
    <property type="component" value="Unassembled WGS sequence"/>
</dbReference>
<reference evidence="2 3" key="1">
    <citation type="submission" date="2024-08" db="EMBL/GenBank/DDBJ databases">
        <title>Insights into the chromosomal genome structure of Flemingia macrophylla.</title>
        <authorList>
            <person name="Ding Y."/>
            <person name="Zhao Y."/>
            <person name="Bi W."/>
            <person name="Wu M."/>
            <person name="Zhao G."/>
            <person name="Gong Y."/>
            <person name="Li W."/>
            <person name="Zhang P."/>
        </authorList>
    </citation>
    <scope>NUCLEOTIDE SEQUENCE [LARGE SCALE GENOMIC DNA]</scope>
    <source>
        <strain evidence="2">DYQJB</strain>
        <tissue evidence="2">Leaf</tissue>
    </source>
</reference>
<keyword evidence="3" id="KW-1185">Reference proteome</keyword>